<sequence>MKIEEANYLTMEIKTVGDAKDVYEAAGLTRPYAFSLNLFDNARALKKLLDQITELGKQRDRYITRIKMFEAQLDKLKRGYNV</sequence>
<reference evidence="1" key="1">
    <citation type="journal article" date="2015" name="Nature">
        <title>Complex archaea that bridge the gap between prokaryotes and eukaryotes.</title>
        <authorList>
            <person name="Spang A."/>
            <person name="Saw J.H."/>
            <person name="Jorgensen S.L."/>
            <person name="Zaremba-Niedzwiedzka K."/>
            <person name="Martijn J."/>
            <person name="Lind A.E."/>
            <person name="van Eijk R."/>
            <person name="Schleper C."/>
            <person name="Guy L."/>
            <person name="Ettema T.J."/>
        </authorList>
    </citation>
    <scope>NUCLEOTIDE SEQUENCE</scope>
</reference>
<dbReference type="EMBL" id="LAZR01052360">
    <property type="protein sequence ID" value="KKK83139.1"/>
    <property type="molecule type" value="Genomic_DNA"/>
</dbReference>
<gene>
    <name evidence="1" type="ORF">LCGC14_2796350</name>
</gene>
<comment type="caution">
    <text evidence="1">The sequence shown here is derived from an EMBL/GenBank/DDBJ whole genome shotgun (WGS) entry which is preliminary data.</text>
</comment>
<organism evidence="1">
    <name type="scientific">marine sediment metagenome</name>
    <dbReference type="NCBI Taxonomy" id="412755"/>
    <lineage>
        <taxon>unclassified sequences</taxon>
        <taxon>metagenomes</taxon>
        <taxon>ecological metagenomes</taxon>
    </lineage>
</organism>
<proteinExistence type="predicted"/>
<evidence type="ECO:0000313" key="1">
    <source>
        <dbReference type="EMBL" id="KKK83139.1"/>
    </source>
</evidence>
<name>A0A0F9AXP7_9ZZZZ</name>
<dbReference type="AlphaFoldDB" id="A0A0F9AXP7"/>
<accession>A0A0F9AXP7</accession>
<protein>
    <submittedName>
        <fullName evidence="1">Uncharacterized protein</fullName>
    </submittedName>
</protein>